<dbReference type="GO" id="GO:0004553">
    <property type="term" value="F:hydrolase activity, hydrolyzing O-glycosyl compounds"/>
    <property type="evidence" value="ECO:0007669"/>
    <property type="project" value="UniProtKB-ARBA"/>
</dbReference>
<sequence>MICKYYKPINDYGAIGNLRTVALIGKDGSIDWCCFPVIDNPSIFGAILDIRQGGRFQVSVPDAGIGFQYYVKDTNILKTQFKIGRSELTVTDFMPLWGNINKCGGSYAPPEIHRVLECHGDDMEIEVEWSPKFDYARVPTIIKEIDDVWTATDGNNKLSLCNINNAKVVNGKNGPSLYSSFQMKDGEKRAVITRWNSKNMDGDIDTSNELMERTASTWKKWVHKEPSINAHEWAAEWFPFLIRSKLALKMMIHDDTGAVMAAPTTSLPEAIGEVLNCDYRYTWVRDASMVGQALISTGHVKEAVDLFRWVEKVSKEHFEKGEGIKIMYGLHGEIELEEKTLDHLEGYKRSKPIHIGNGAVNQVQHGIYGELLNTAYELVRRDIKLEPEMMNFLSRVADRACEVWKEKDSGIWEERKNLRHYTYSKVMMWVALDRAIHLSRNYNFPGDTDKWKKSRSEIREAVLKYGYDKELGSFVRSFGQKELDAANLRIPLLEFLPFDDERIQGTINNTLKYLTENQLVYRYFKKEGPHSREGTFALCTFWLVDTLALSGRIDEARDIFENIINHTNHVGLLSEMIDAETGELLGNFPQAFSHIGMINSMVYLAYAEGKPVPVAPVGTSKHREKMDSRRDF</sequence>
<proteinExistence type="inferred from homology"/>
<feature type="domain" description="GH15-like" evidence="2">
    <location>
        <begin position="241"/>
        <end position="599"/>
    </location>
</feature>
<dbReference type="Pfam" id="PF00723">
    <property type="entry name" value="Glyco_hydro_15"/>
    <property type="match status" value="1"/>
</dbReference>
<dbReference type="SUPFAM" id="SSF48208">
    <property type="entry name" value="Six-hairpin glycosidases"/>
    <property type="match status" value="1"/>
</dbReference>
<dbReference type="InterPro" id="IPR008928">
    <property type="entry name" value="6-hairpin_glycosidase_sf"/>
</dbReference>
<accession>A0A9E4ZUE5</accession>
<dbReference type="InterPro" id="IPR045582">
    <property type="entry name" value="Trehalase-like_N"/>
</dbReference>
<dbReference type="Proteomes" id="UP001074446">
    <property type="component" value="Unassembled WGS sequence"/>
</dbReference>
<dbReference type="RefSeq" id="WP_048079911.1">
    <property type="nucleotide sequence ID" value="NZ_JAPVER010000018.1"/>
</dbReference>
<dbReference type="InterPro" id="IPR011613">
    <property type="entry name" value="GH15-like"/>
</dbReference>
<feature type="domain" description="Trehalase-like N-terminal" evidence="3">
    <location>
        <begin position="7"/>
        <end position="150"/>
    </location>
</feature>
<dbReference type="Pfam" id="PF19291">
    <property type="entry name" value="TREH_N"/>
    <property type="match status" value="1"/>
</dbReference>
<dbReference type="PANTHER" id="PTHR31616:SF0">
    <property type="entry name" value="GLUCAN 1,4-ALPHA-GLUCOSIDASE"/>
    <property type="match status" value="1"/>
</dbReference>
<dbReference type="Proteomes" id="UP001068021">
    <property type="component" value="Unassembled WGS sequence"/>
</dbReference>
<keyword evidence="6" id="KW-1185">Reference proteome</keyword>
<protein>
    <submittedName>
        <fullName evidence="4">Glycoside hydrolase family 15 protein</fullName>
    </submittedName>
</protein>
<dbReference type="EMBL" id="JAPVER010000018">
    <property type="protein sequence ID" value="MCZ3364562.1"/>
    <property type="molecule type" value="Genomic_DNA"/>
</dbReference>
<name>A0A9E4ZUE5_9EURY</name>
<dbReference type="AlphaFoldDB" id="A0A9E4ZUE5"/>
<evidence type="ECO:0000259" key="2">
    <source>
        <dbReference type="Pfam" id="PF00723"/>
    </source>
</evidence>
<evidence type="ECO:0000313" key="4">
    <source>
        <dbReference type="EMBL" id="MCZ3364562.1"/>
    </source>
</evidence>
<evidence type="ECO:0000313" key="6">
    <source>
        <dbReference type="Proteomes" id="UP001068021"/>
    </source>
</evidence>
<comment type="similarity">
    <text evidence="1">Belongs to the glycosyl hydrolase 15 family.</text>
</comment>
<dbReference type="PANTHER" id="PTHR31616">
    <property type="entry name" value="TREHALASE"/>
    <property type="match status" value="1"/>
</dbReference>
<comment type="caution">
    <text evidence="4">The sequence shown here is derived from an EMBL/GenBank/DDBJ whole genome shotgun (WGS) entry which is preliminary data.</text>
</comment>
<dbReference type="Gene3D" id="1.50.10.10">
    <property type="match status" value="1"/>
</dbReference>
<organism evidence="4 6">
    <name type="scientific">Methanobacterium veterum</name>
    <dbReference type="NCBI Taxonomy" id="408577"/>
    <lineage>
        <taxon>Archaea</taxon>
        <taxon>Methanobacteriati</taxon>
        <taxon>Methanobacteriota</taxon>
        <taxon>Methanomada group</taxon>
        <taxon>Methanobacteria</taxon>
        <taxon>Methanobacteriales</taxon>
        <taxon>Methanobacteriaceae</taxon>
        <taxon>Methanobacterium</taxon>
    </lineage>
</organism>
<keyword evidence="4" id="KW-0378">Hydrolase</keyword>
<evidence type="ECO:0000256" key="1">
    <source>
        <dbReference type="ARBA" id="ARBA00006188"/>
    </source>
</evidence>
<dbReference type="InterPro" id="IPR012341">
    <property type="entry name" value="6hp_glycosidase-like_sf"/>
</dbReference>
<reference evidence="4" key="1">
    <citation type="submission" date="2022-12" db="EMBL/GenBank/DDBJ databases">
        <title>Reclassification of two methanogenic archaea species isolated from the Kolyma lowland permafrost.</title>
        <authorList>
            <person name="Trubitsyn V.E."/>
            <person name="Rivkina E.M."/>
            <person name="Shcherbakova V.A."/>
        </authorList>
    </citation>
    <scope>NUCLEOTIDE SEQUENCE</scope>
    <source>
        <strain evidence="4">M2</strain>
        <strain evidence="5">MK4</strain>
    </source>
</reference>
<dbReference type="EMBL" id="JAPVES010000030">
    <property type="protein sequence ID" value="MCZ3372316.1"/>
    <property type="molecule type" value="Genomic_DNA"/>
</dbReference>
<evidence type="ECO:0000259" key="3">
    <source>
        <dbReference type="Pfam" id="PF19291"/>
    </source>
</evidence>
<dbReference type="GO" id="GO:0005975">
    <property type="term" value="P:carbohydrate metabolic process"/>
    <property type="evidence" value="ECO:0007669"/>
    <property type="project" value="InterPro"/>
</dbReference>
<gene>
    <name evidence="5" type="ORF">O3H35_06695</name>
    <name evidence="4" type="ORF">O3H54_01580</name>
</gene>
<evidence type="ECO:0000313" key="5">
    <source>
        <dbReference type="EMBL" id="MCZ3372316.1"/>
    </source>
</evidence>